<keyword evidence="12" id="KW-1185">Reference proteome</keyword>
<feature type="region of interest" description="Disordered" evidence="9">
    <location>
        <begin position="1"/>
        <end position="22"/>
    </location>
</feature>
<evidence type="ECO:0000256" key="8">
    <source>
        <dbReference type="ARBA" id="ARBA00048679"/>
    </source>
</evidence>
<dbReference type="Gene3D" id="3.30.200.20">
    <property type="entry name" value="Phosphorylase Kinase, domain 1"/>
    <property type="match status" value="1"/>
</dbReference>
<dbReference type="InterPro" id="IPR050588">
    <property type="entry name" value="WNK_Ser-Thr_kinase"/>
</dbReference>
<dbReference type="PROSITE" id="PS00108">
    <property type="entry name" value="PROTEIN_KINASE_ST"/>
    <property type="match status" value="1"/>
</dbReference>
<keyword evidence="3" id="KW-0808">Transferase</keyword>
<dbReference type="PROSITE" id="PS50011">
    <property type="entry name" value="PROTEIN_KINASE_DOM"/>
    <property type="match status" value="1"/>
</dbReference>
<gene>
    <name evidence="11" type="ORF">NE237_019182</name>
</gene>
<name>A0A9Q0QPR1_9MAGN</name>
<dbReference type="FunFam" id="3.30.200.20:FF:000075">
    <property type="entry name" value="Probable serine/threonine-protein kinase WNK1"/>
    <property type="match status" value="1"/>
</dbReference>
<dbReference type="PANTHER" id="PTHR13902">
    <property type="entry name" value="SERINE/THREONINE-PROTEIN KINASE WNK WITH NO LYSINE -RELATED"/>
    <property type="match status" value="1"/>
</dbReference>
<evidence type="ECO:0000313" key="12">
    <source>
        <dbReference type="Proteomes" id="UP001141806"/>
    </source>
</evidence>
<dbReference type="EC" id="2.7.11.1" evidence="1"/>
<dbReference type="InterPro" id="IPR011009">
    <property type="entry name" value="Kinase-like_dom_sf"/>
</dbReference>
<protein>
    <recommendedName>
        <fullName evidence="1">non-specific serine/threonine protein kinase</fullName>
        <ecNumber evidence="1">2.7.11.1</ecNumber>
    </recommendedName>
</protein>
<dbReference type="SUPFAM" id="SSF56112">
    <property type="entry name" value="Protein kinase-like (PK-like)"/>
    <property type="match status" value="1"/>
</dbReference>
<evidence type="ECO:0000256" key="4">
    <source>
        <dbReference type="ARBA" id="ARBA00022741"/>
    </source>
</evidence>
<accession>A0A9Q0QPR1</accession>
<comment type="catalytic activity">
    <reaction evidence="7">
        <text>L-threonyl-[protein] + ATP = O-phospho-L-threonyl-[protein] + ADP + H(+)</text>
        <dbReference type="Rhea" id="RHEA:46608"/>
        <dbReference type="Rhea" id="RHEA-COMP:11060"/>
        <dbReference type="Rhea" id="RHEA-COMP:11605"/>
        <dbReference type="ChEBI" id="CHEBI:15378"/>
        <dbReference type="ChEBI" id="CHEBI:30013"/>
        <dbReference type="ChEBI" id="CHEBI:30616"/>
        <dbReference type="ChEBI" id="CHEBI:61977"/>
        <dbReference type="ChEBI" id="CHEBI:456216"/>
        <dbReference type="EC" id="2.7.11.1"/>
    </reaction>
</comment>
<feature type="domain" description="Protein kinase" evidence="10">
    <location>
        <begin position="27"/>
        <end position="284"/>
    </location>
</feature>
<dbReference type="AlphaFoldDB" id="A0A9Q0QPR1"/>
<evidence type="ECO:0000256" key="3">
    <source>
        <dbReference type="ARBA" id="ARBA00022679"/>
    </source>
</evidence>
<keyword evidence="6" id="KW-0067">ATP-binding</keyword>
<evidence type="ECO:0000256" key="1">
    <source>
        <dbReference type="ARBA" id="ARBA00012513"/>
    </source>
</evidence>
<comment type="caution">
    <text evidence="11">The sequence shown here is derived from an EMBL/GenBank/DDBJ whole genome shotgun (WGS) entry which is preliminary data.</text>
</comment>
<dbReference type="CDD" id="cd13983">
    <property type="entry name" value="STKc_WNK"/>
    <property type="match status" value="1"/>
</dbReference>
<dbReference type="Pfam" id="PF00069">
    <property type="entry name" value="Pkinase"/>
    <property type="match status" value="1"/>
</dbReference>
<comment type="catalytic activity">
    <reaction evidence="8">
        <text>L-seryl-[protein] + ATP = O-phospho-L-seryl-[protein] + ADP + H(+)</text>
        <dbReference type="Rhea" id="RHEA:17989"/>
        <dbReference type="Rhea" id="RHEA-COMP:9863"/>
        <dbReference type="Rhea" id="RHEA-COMP:11604"/>
        <dbReference type="ChEBI" id="CHEBI:15378"/>
        <dbReference type="ChEBI" id="CHEBI:29999"/>
        <dbReference type="ChEBI" id="CHEBI:30616"/>
        <dbReference type="ChEBI" id="CHEBI:83421"/>
        <dbReference type="ChEBI" id="CHEBI:456216"/>
        <dbReference type="EC" id="2.7.11.1"/>
    </reaction>
</comment>
<proteinExistence type="predicted"/>
<dbReference type="EMBL" id="JAMYWD010000007">
    <property type="protein sequence ID" value="KAJ4967333.1"/>
    <property type="molecule type" value="Genomic_DNA"/>
</dbReference>
<evidence type="ECO:0000313" key="11">
    <source>
        <dbReference type="EMBL" id="KAJ4967333.1"/>
    </source>
</evidence>
<dbReference type="OrthoDB" id="4062651at2759"/>
<dbReference type="GO" id="GO:0004674">
    <property type="term" value="F:protein serine/threonine kinase activity"/>
    <property type="evidence" value="ECO:0007669"/>
    <property type="project" value="UniProtKB-KW"/>
</dbReference>
<dbReference type="InterPro" id="IPR000719">
    <property type="entry name" value="Prot_kinase_dom"/>
</dbReference>
<dbReference type="InterPro" id="IPR008271">
    <property type="entry name" value="Ser/Thr_kinase_AS"/>
</dbReference>
<dbReference type="Proteomes" id="UP001141806">
    <property type="component" value="Unassembled WGS sequence"/>
</dbReference>
<evidence type="ECO:0000256" key="5">
    <source>
        <dbReference type="ARBA" id="ARBA00022777"/>
    </source>
</evidence>
<keyword evidence="5" id="KW-0418">Kinase</keyword>
<dbReference type="FunFam" id="1.10.510.10:FF:000046">
    <property type="entry name" value="probable serine/threonine-protein kinase WNK9"/>
    <property type="match status" value="1"/>
</dbReference>
<keyword evidence="4" id="KW-0547">Nucleotide-binding</keyword>
<dbReference type="Gene3D" id="1.10.510.10">
    <property type="entry name" value="Transferase(Phosphotransferase) domain 1"/>
    <property type="match status" value="1"/>
</dbReference>
<evidence type="ECO:0000256" key="6">
    <source>
        <dbReference type="ARBA" id="ARBA00022840"/>
    </source>
</evidence>
<evidence type="ECO:0000256" key="2">
    <source>
        <dbReference type="ARBA" id="ARBA00022527"/>
    </source>
</evidence>
<organism evidence="11 12">
    <name type="scientific">Protea cynaroides</name>
    <dbReference type="NCBI Taxonomy" id="273540"/>
    <lineage>
        <taxon>Eukaryota</taxon>
        <taxon>Viridiplantae</taxon>
        <taxon>Streptophyta</taxon>
        <taxon>Embryophyta</taxon>
        <taxon>Tracheophyta</taxon>
        <taxon>Spermatophyta</taxon>
        <taxon>Magnoliopsida</taxon>
        <taxon>Proteales</taxon>
        <taxon>Proteaceae</taxon>
        <taxon>Protea</taxon>
    </lineage>
</organism>
<keyword evidence="2" id="KW-0723">Serine/threonine-protein kinase</keyword>
<sequence>MGSIEGGGDPEPPDPEAVETDPTGRYIRYNNVLGRGAFKTVYRGFDEIDGIEVAWSQIELECVLQKPQDIERLHSEVNFLKSLKHKNIIKFYSSWIDERNKIIHIITELFTSGTLRQYSKKHKKVDMKAVKGWARQILMGLDYLHSHSPPIIHRDLKCDNIFINGNHGEVRIGDLGLATVLRETRARTAVGTPAFMAPELYDEDYNELVDIYSFGMCMLEMVTFELPYSECTNPAQIYKKVIGGVKPAALSMVKDPELKRFIEMCLVPAEERVPAKELLKDPFLLGSGILCNDFQTAVGITHDTS</sequence>
<evidence type="ECO:0000256" key="7">
    <source>
        <dbReference type="ARBA" id="ARBA00047899"/>
    </source>
</evidence>
<evidence type="ECO:0000259" key="10">
    <source>
        <dbReference type="PROSITE" id="PS50011"/>
    </source>
</evidence>
<reference evidence="11" key="1">
    <citation type="journal article" date="2023" name="Plant J.">
        <title>The genome of the king protea, Protea cynaroides.</title>
        <authorList>
            <person name="Chang J."/>
            <person name="Duong T.A."/>
            <person name="Schoeman C."/>
            <person name="Ma X."/>
            <person name="Roodt D."/>
            <person name="Barker N."/>
            <person name="Li Z."/>
            <person name="Van de Peer Y."/>
            <person name="Mizrachi E."/>
        </authorList>
    </citation>
    <scope>NUCLEOTIDE SEQUENCE</scope>
    <source>
        <tissue evidence="11">Young leaves</tissue>
    </source>
</reference>
<evidence type="ECO:0000256" key="9">
    <source>
        <dbReference type="SAM" id="MobiDB-lite"/>
    </source>
</evidence>
<dbReference type="SMART" id="SM00220">
    <property type="entry name" value="S_TKc"/>
    <property type="match status" value="1"/>
</dbReference>
<dbReference type="GO" id="GO:0005524">
    <property type="term" value="F:ATP binding"/>
    <property type="evidence" value="ECO:0007669"/>
    <property type="project" value="UniProtKB-KW"/>
</dbReference>